<dbReference type="InterPro" id="IPR013216">
    <property type="entry name" value="Methyltransf_11"/>
</dbReference>
<dbReference type="PANTHER" id="PTHR43861">
    <property type="entry name" value="TRANS-ACONITATE 2-METHYLTRANSFERASE-RELATED"/>
    <property type="match status" value="1"/>
</dbReference>
<dbReference type="InterPro" id="IPR027417">
    <property type="entry name" value="P-loop_NTPase"/>
</dbReference>
<dbReference type="Gene3D" id="3.40.50.300">
    <property type="entry name" value="P-loop containing nucleotide triphosphate hydrolases"/>
    <property type="match status" value="1"/>
</dbReference>
<name>A0ABQ4U8C2_9HYPH</name>
<gene>
    <name evidence="3" type="primary">tam_3</name>
    <name evidence="3" type="ORF">MPOCJGCO_4781</name>
</gene>
<dbReference type="EMBL" id="BPRB01000365">
    <property type="protein sequence ID" value="GJE62648.1"/>
    <property type="molecule type" value="Genomic_DNA"/>
</dbReference>
<protein>
    <submittedName>
        <fullName evidence="3">Trans-aconitate 2-methyltransferase</fullName>
    </submittedName>
</protein>
<accession>A0ABQ4U8C2</accession>
<proteinExistence type="predicted"/>
<evidence type="ECO:0000256" key="1">
    <source>
        <dbReference type="SAM" id="MobiDB-lite"/>
    </source>
</evidence>
<dbReference type="Gene3D" id="3.40.50.150">
    <property type="entry name" value="Vaccinia Virus protein VP39"/>
    <property type="match status" value="1"/>
</dbReference>
<dbReference type="InterPro" id="IPR029063">
    <property type="entry name" value="SAM-dependent_MTases_sf"/>
</dbReference>
<comment type="caution">
    <text evidence="3">The sequence shown here is derived from an EMBL/GenBank/DDBJ whole genome shotgun (WGS) entry which is preliminary data.</text>
</comment>
<feature type="region of interest" description="Disordered" evidence="1">
    <location>
        <begin position="1"/>
        <end position="20"/>
    </location>
</feature>
<dbReference type="Pfam" id="PF08241">
    <property type="entry name" value="Methyltransf_11"/>
    <property type="match status" value="1"/>
</dbReference>
<dbReference type="RefSeq" id="WP_238185286.1">
    <property type="nucleotide sequence ID" value="NZ_BPRB01000365.1"/>
</dbReference>
<evidence type="ECO:0000313" key="3">
    <source>
        <dbReference type="EMBL" id="GJE62648.1"/>
    </source>
</evidence>
<dbReference type="SUPFAM" id="SSF53335">
    <property type="entry name" value="S-adenosyl-L-methionine-dependent methyltransferases"/>
    <property type="match status" value="1"/>
</dbReference>
<reference evidence="3" key="2">
    <citation type="submission" date="2021-08" db="EMBL/GenBank/DDBJ databases">
        <authorList>
            <person name="Tani A."/>
            <person name="Ola A."/>
            <person name="Ogura Y."/>
            <person name="Katsura K."/>
            <person name="Hayashi T."/>
        </authorList>
    </citation>
    <scope>NUCLEOTIDE SEQUENCE</scope>
    <source>
        <strain evidence="3">DSM 23632</strain>
    </source>
</reference>
<dbReference type="SUPFAM" id="SSF52540">
    <property type="entry name" value="P-loop containing nucleoside triphosphate hydrolases"/>
    <property type="match status" value="1"/>
</dbReference>
<feature type="domain" description="Methyltransferase type 11" evidence="2">
    <location>
        <begin position="36"/>
        <end position="127"/>
    </location>
</feature>
<keyword evidence="4" id="KW-1185">Reference proteome</keyword>
<organism evidence="3 4">
    <name type="scientific">Methylobacterium trifolii</name>
    <dbReference type="NCBI Taxonomy" id="1003092"/>
    <lineage>
        <taxon>Bacteria</taxon>
        <taxon>Pseudomonadati</taxon>
        <taxon>Pseudomonadota</taxon>
        <taxon>Alphaproteobacteria</taxon>
        <taxon>Hyphomicrobiales</taxon>
        <taxon>Methylobacteriaceae</taxon>
        <taxon>Methylobacterium</taxon>
    </lineage>
</organism>
<dbReference type="Proteomes" id="UP001055057">
    <property type="component" value="Unassembled WGS sequence"/>
</dbReference>
<sequence>MNNNSYQSFGPNRGHSDSHGKLSALQLPELKGRSFLDVGCNEGFFCWIAASLGAKEVSGLDASREALQIANSRCPFGDFVCADFDSWNDNRLYDVILLASAIHYSRDQEKLIDKLVDKLTRTGVLVLEIGIVPGAHERWEEVTRAFDTRLFPTRSKLESILQKHAFRVVGQSVHQVGDPVQRWVVHIRRMKRTAIIVSGESNSGKTTLVRSLFDYNKKFLFSSFDILFARLASGSWQASNNLKESLFKVDLAHEAHVAIERLVAQPDLFREFISEIIPKEDHQCFILDGYFPEASRNLLVTLLEEKEYLVWSLHNLSSMEAFREGQNNNSLASNLIVENNNYYILGDCITGAVDQIIVNSEKLFISGWAVGKWVDEQVTHYAIKLDEQQFSLITVNNPVRADVIAAGFAFGDPKIGFDVKLVFADLRHIDIDKMRSRLTSGDFILLAFTEKQRVGQIKIRKPISL</sequence>
<reference evidence="3" key="1">
    <citation type="journal article" date="2021" name="Front. Microbiol.">
        <title>Comprehensive Comparative Genomics and Phenotyping of Methylobacterium Species.</title>
        <authorList>
            <person name="Alessa O."/>
            <person name="Ogura Y."/>
            <person name="Fujitani Y."/>
            <person name="Takami H."/>
            <person name="Hayashi T."/>
            <person name="Sahin N."/>
            <person name="Tani A."/>
        </authorList>
    </citation>
    <scope>NUCLEOTIDE SEQUENCE</scope>
    <source>
        <strain evidence="3">DSM 23632</strain>
    </source>
</reference>
<feature type="compositionally biased region" description="Polar residues" evidence="1">
    <location>
        <begin position="1"/>
        <end position="10"/>
    </location>
</feature>
<dbReference type="CDD" id="cd02440">
    <property type="entry name" value="AdoMet_MTases"/>
    <property type="match status" value="1"/>
</dbReference>
<evidence type="ECO:0000259" key="2">
    <source>
        <dbReference type="Pfam" id="PF08241"/>
    </source>
</evidence>
<evidence type="ECO:0000313" key="4">
    <source>
        <dbReference type="Proteomes" id="UP001055057"/>
    </source>
</evidence>